<keyword evidence="3" id="KW-0862">Zinc</keyword>
<feature type="domain" description="Ice-binding protein C-terminal" evidence="6">
    <location>
        <begin position="476"/>
        <end position="496"/>
    </location>
</feature>
<feature type="binding site" evidence="3">
    <location>
        <position position="180"/>
    </location>
    <ligand>
        <name>Mg(2+)</name>
        <dbReference type="ChEBI" id="CHEBI:18420"/>
    </ligand>
</feature>
<evidence type="ECO:0000313" key="7">
    <source>
        <dbReference type="EMBL" id="QDU72543.1"/>
    </source>
</evidence>
<dbReference type="Proteomes" id="UP000320386">
    <property type="component" value="Chromosome"/>
</dbReference>
<accession>A0A518BZZ7</accession>
<comment type="similarity">
    <text evidence="4">Belongs to the alkaline phosphatase family.</text>
</comment>
<feature type="binding site" evidence="3">
    <location>
        <position position="366"/>
    </location>
    <ligand>
        <name>Zn(2+)</name>
        <dbReference type="ChEBI" id="CHEBI:29105"/>
        <label>2</label>
    </ligand>
</feature>
<dbReference type="Pfam" id="PF00245">
    <property type="entry name" value="Alk_phosphatase"/>
    <property type="match status" value="1"/>
</dbReference>
<proteinExistence type="inferred from homology"/>
<dbReference type="GO" id="GO:0004035">
    <property type="term" value="F:alkaline phosphatase activity"/>
    <property type="evidence" value="ECO:0007669"/>
    <property type="project" value="UniProtKB-EC"/>
</dbReference>
<feature type="binding site" evidence="3">
    <location>
        <position position="365"/>
    </location>
    <ligand>
        <name>Zn(2+)</name>
        <dbReference type="ChEBI" id="CHEBI:29105"/>
        <label>2</label>
    </ligand>
</feature>
<keyword evidence="3" id="KW-0460">Magnesium</keyword>
<feature type="binding site" evidence="3">
    <location>
        <position position="320"/>
    </location>
    <ligand>
        <name>Zn(2+)</name>
        <dbReference type="ChEBI" id="CHEBI:29105"/>
        <label>2</label>
    </ligand>
</feature>
<evidence type="ECO:0000256" key="2">
    <source>
        <dbReference type="PIRSR" id="PIRSR601952-1"/>
    </source>
</evidence>
<feature type="binding site" evidence="3">
    <location>
        <position position="182"/>
    </location>
    <ligand>
        <name>Mg(2+)</name>
        <dbReference type="ChEBI" id="CHEBI:18420"/>
    </ligand>
</feature>
<dbReference type="KEGG" id="mcad:Pan265_24130"/>
<keyword evidence="8" id="KW-1185">Reference proteome</keyword>
<feature type="binding site" evidence="3">
    <location>
        <position position="315"/>
    </location>
    <ligand>
        <name>Mg(2+)</name>
        <dbReference type="ChEBI" id="CHEBI:18420"/>
    </ligand>
</feature>
<feature type="active site" description="Phosphoserine intermediate" evidence="2">
    <location>
        <position position="129"/>
    </location>
</feature>
<evidence type="ECO:0000256" key="1">
    <source>
        <dbReference type="ARBA" id="ARBA00022553"/>
    </source>
</evidence>
<dbReference type="InterPro" id="IPR001952">
    <property type="entry name" value="Alkaline_phosphatase"/>
</dbReference>
<protein>
    <submittedName>
        <fullName evidence="7">Alkaline phosphatase 3</fullName>
        <ecNumber evidence="7">3.1.3.1</ecNumber>
    </submittedName>
</protein>
<gene>
    <name evidence="7" type="primary">phoB_2</name>
    <name evidence="7" type="ORF">Pan265_24130</name>
</gene>
<keyword evidence="5" id="KW-0732">Signal</keyword>
<comment type="cofactor">
    <cofactor evidence="3">
        <name>Mg(2+)</name>
        <dbReference type="ChEBI" id="CHEBI:18420"/>
    </cofactor>
    <text evidence="3">Binds 1 Mg(2+) ion.</text>
</comment>
<feature type="signal peptide" evidence="5">
    <location>
        <begin position="1"/>
        <end position="23"/>
    </location>
</feature>
<organism evidence="7 8">
    <name type="scientific">Mucisphaera calidilacus</name>
    <dbReference type="NCBI Taxonomy" id="2527982"/>
    <lineage>
        <taxon>Bacteria</taxon>
        <taxon>Pseudomonadati</taxon>
        <taxon>Planctomycetota</taxon>
        <taxon>Phycisphaerae</taxon>
        <taxon>Phycisphaerales</taxon>
        <taxon>Phycisphaeraceae</taxon>
        <taxon>Mucisphaera</taxon>
    </lineage>
</organism>
<dbReference type="NCBIfam" id="TIGR02595">
    <property type="entry name" value="PEP_CTERM"/>
    <property type="match status" value="1"/>
</dbReference>
<dbReference type="GO" id="GO:0046872">
    <property type="term" value="F:metal ion binding"/>
    <property type="evidence" value="ECO:0007669"/>
    <property type="project" value="UniProtKB-KW"/>
</dbReference>
<evidence type="ECO:0000256" key="4">
    <source>
        <dbReference type="RuleBase" id="RU003946"/>
    </source>
</evidence>
<dbReference type="CDD" id="cd16012">
    <property type="entry name" value="ALP"/>
    <property type="match status" value="1"/>
</dbReference>
<dbReference type="Pfam" id="PF07589">
    <property type="entry name" value="PEP-CTERM"/>
    <property type="match status" value="1"/>
</dbReference>
<dbReference type="EMBL" id="CP036280">
    <property type="protein sequence ID" value="QDU72543.1"/>
    <property type="molecule type" value="Genomic_DNA"/>
</dbReference>
<dbReference type="PANTHER" id="PTHR11596:SF5">
    <property type="entry name" value="ALKALINE PHOSPHATASE"/>
    <property type="match status" value="1"/>
</dbReference>
<feature type="binding site" evidence="3">
    <location>
        <position position="324"/>
    </location>
    <ligand>
        <name>Zn(2+)</name>
        <dbReference type="ChEBI" id="CHEBI:29105"/>
        <label>2</label>
    </ligand>
</feature>
<dbReference type="PANTHER" id="PTHR11596">
    <property type="entry name" value="ALKALINE PHOSPHATASE"/>
    <property type="match status" value="1"/>
</dbReference>
<keyword evidence="1" id="KW-0597">Phosphoprotein</keyword>
<dbReference type="InterPro" id="IPR013424">
    <property type="entry name" value="Ice-binding_C"/>
</dbReference>
<dbReference type="RefSeq" id="WP_236254404.1">
    <property type="nucleotide sequence ID" value="NZ_CP036280.1"/>
</dbReference>
<name>A0A518BZZ7_9BACT</name>
<dbReference type="AlphaFoldDB" id="A0A518BZZ7"/>
<sequence length="498" mass="53716" precursor="true">MSQFSTKVCVAALLLAGAAQVEASQAKNVILMVSDGIGFNGWEAARYYQGDLPYDDGSFNFYGCTTFMNNVYDNDEGRILLSNGEANGTDAANKNWTAVPQGYDQDKMWSDFNYHRGSSSGDYNYFTDSAAAATALYTGTKTYNSAVSYSVEGEELKTFYEYAAEAGKATGSVSSVQFNHATPAAVDAHSFYRYNKDDIAFDMVNSDLDVIMGGDAYVDAYQRGDGSWSIDYKDHGNGIGTPGFKADAVDRGYTVVDTDAAWAALEAGTLVADKVAGIFTGDTLNGRDVPTLEQMTKGALNVLEQDEDGFAMMVEGGAIDWQNHANNVELMMREQVDFDNAVQAVMDWVEANSSWDETLLIVTSDHECGGIWGPNTVIDDKDTGNHLDDEVNAEWQNVVDNGVGVMPGVQYVSGGHTNALVPLWAKGAGADLFDGMIDGNDPTADAFWTEGQGWDWNGDYVDNTDVFSVMMQSSGVPEPASLSLLGLASLAVLRRRSA</sequence>
<dbReference type="SUPFAM" id="SSF53649">
    <property type="entry name" value="Alkaline phosphatase-like"/>
    <property type="match status" value="1"/>
</dbReference>
<evidence type="ECO:0000259" key="6">
    <source>
        <dbReference type="Pfam" id="PF07589"/>
    </source>
</evidence>
<reference evidence="7 8" key="1">
    <citation type="submission" date="2019-02" db="EMBL/GenBank/DDBJ databases">
        <title>Deep-cultivation of Planctomycetes and their phenomic and genomic characterization uncovers novel biology.</title>
        <authorList>
            <person name="Wiegand S."/>
            <person name="Jogler M."/>
            <person name="Boedeker C."/>
            <person name="Pinto D."/>
            <person name="Vollmers J."/>
            <person name="Rivas-Marin E."/>
            <person name="Kohn T."/>
            <person name="Peeters S.H."/>
            <person name="Heuer A."/>
            <person name="Rast P."/>
            <person name="Oberbeckmann S."/>
            <person name="Bunk B."/>
            <person name="Jeske O."/>
            <person name="Meyerdierks A."/>
            <person name="Storesund J.E."/>
            <person name="Kallscheuer N."/>
            <person name="Luecker S."/>
            <person name="Lage O.M."/>
            <person name="Pohl T."/>
            <person name="Merkel B.J."/>
            <person name="Hornburger P."/>
            <person name="Mueller R.-W."/>
            <person name="Bruemmer F."/>
            <person name="Labrenz M."/>
            <person name="Spormann A.M."/>
            <person name="Op den Camp H."/>
            <person name="Overmann J."/>
            <person name="Amann R."/>
            <person name="Jetten M.S.M."/>
            <person name="Mascher T."/>
            <person name="Medema M.H."/>
            <person name="Devos D.P."/>
            <person name="Kaster A.-K."/>
            <person name="Ovreas L."/>
            <person name="Rohde M."/>
            <person name="Galperin M.Y."/>
            <person name="Jogler C."/>
        </authorList>
    </citation>
    <scope>NUCLEOTIDE SEQUENCE [LARGE SCALE GENOMIC DNA]</scope>
    <source>
        <strain evidence="7 8">Pan265</strain>
    </source>
</reference>
<keyword evidence="3" id="KW-0479">Metal-binding</keyword>
<evidence type="ECO:0000256" key="5">
    <source>
        <dbReference type="SAM" id="SignalP"/>
    </source>
</evidence>
<keyword evidence="7" id="KW-0378">Hydrolase</keyword>
<dbReference type="InterPro" id="IPR017850">
    <property type="entry name" value="Alkaline_phosphatase_core_sf"/>
</dbReference>
<comment type="cofactor">
    <cofactor evidence="3">
        <name>Zn(2+)</name>
        <dbReference type="ChEBI" id="CHEBI:29105"/>
    </cofactor>
    <text evidence="3">Binds 2 Zn(2+) ions.</text>
</comment>
<dbReference type="SMART" id="SM00098">
    <property type="entry name" value="alkPPc"/>
    <property type="match status" value="1"/>
</dbReference>
<evidence type="ECO:0000313" key="8">
    <source>
        <dbReference type="Proteomes" id="UP000320386"/>
    </source>
</evidence>
<evidence type="ECO:0000256" key="3">
    <source>
        <dbReference type="PIRSR" id="PIRSR601952-2"/>
    </source>
</evidence>
<dbReference type="EC" id="3.1.3.1" evidence="7"/>
<dbReference type="PRINTS" id="PR00113">
    <property type="entry name" value="ALKPHPHTASE"/>
</dbReference>
<dbReference type="Gene3D" id="3.40.720.10">
    <property type="entry name" value="Alkaline Phosphatase, subunit A"/>
    <property type="match status" value="2"/>
</dbReference>
<feature type="chain" id="PRO_5022245563" evidence="5">
    <location>
        <begin position="24"/>
        <end position="498"/>
    </location>
</feature>